<dbReference type="SUPFAM" id="SSF53474">
    <property type="entry name" value="alpha/beta-Hydrolases"/>
    <property type="match status" value="1"/>
</dbReference>
<dbReference type="Pfam" id="PF05448">
    <property type="entry name" value="AXE1"/>
    <property type="match status" value="1"/>
</dbReference>
<dbReference type="Proteomes" id="UP000580568">
    <property type="component" value="Unassembled WGS sequence"/>
</dbReference>
<dbReference type="Gene3D" id="3.40.50.1820">
    <property type="entry name" value="alpha/beta hydrolase"/>
    <property type="match status" value="1"/>
</dbReference>
<gene>
    <name evidence="3" type="ORF">bsdtw1_01342</name>
</gene>
<comment type="caution">
    <text evidence="3">The sequence shown here is derived from an EMBL/GenBank/DDBJ whole genome shotgun (WGS) entry which is preliminary data.</text>
</comment>
<dbReference type="InterPro" id="IPR029058">
    <property type="entry name" value="AB_hydrolase_fold"/>
</dbReference>
<reference evidence="3 4" key="1">
    <citation type="submission" date="2020-07" db="EMBL/GenBank/DDBJ databases">
        <title>A new beta-1,3-glucan-decomposing anaerobic bacterium isolated from anoxic soil subjected to biological soil disinfestation.</title>
        <authorList>
            <person name="Ueki A."/>
            <person name="Tonouchi A."/>
        </authorList>
    </citation>
    <scope>NUCLEOTIDE SEQUENCE [LARGE SCALE GENOMIC DNA]</scope>
    <source>
        <strain evidence="3 4">TW1</strain>
    </source>
</reference>
<feature type="active site" description="Nucleophile" evidence="1">
    <location>
        <position position="186"/>
    </location>
</feature>
<sequence length="321" mass="36739">MGSYIEKASKELFEYLPPLTKKADFDEFWQDTISIAKSVPMNIEMELYDYPSPYVEVYSISYNGFDDTRIHGWYMIPRIDKDKDKKYPCLIHYHGFTWNRGKPADFIQWILMGVAVISIDCRDQSGLTGNSAKYSSGYTTNLNCKGILNKSEYYYRAVYMDCLKAIDFACEQRNVDSTRIIIEGGSQGGALGMAVCALDERPYMAMVDVPSNSNIEIRVENAFGSFASVTEYLKLYPDKVDEALDTLSYFDTMNMADKIKCKVLASVGLKDTTCPAKLYFATYNRITSDKQIEIYPFNGHEGGREFHNEIKLRFLRDNLKN</sequence>
<name>A0A6V8SDF5_9CLOT</name>
<dbReference type="PANTHER" id="PTHR40111">
    <property type="entry name" value="CEPHALOSPORIN-C DEACETYLASE"/>
    <property type="match status" value="1"/>
</dbReference>
<accession>A0A6V8SDF5</accession>
<evidence type="ECO:0000259" key="2">
    <source>
        <dbReference type="Pfam" id="PF05448"/>
    </source>
</evidence>
<feature type="active site" description="Charge relay system" evidence="1">
    <location>
        <position position="300"/>
    </location>
</feature>
<evidence type="ECO:0000313" key="4">
    <source>
        <dbReference type="Proteomes" id="UP000580568"/>
    </source>
</evidence>
<dbReference type="InterPro" id="IPR008391">
    <property type="entry name" value="AXE1_dom"/>
</dbReference>
<proteinExistence type="predicted"/>
<feature type="active site" description="Charge relay system" evidence="1">
    <location>
        <position position="271"/>
    </location>
</feature>
<protein>
    <submittedName>
        <fullName evidence="3">Cephalosporin-C deacetylase</fullName>
    </submittedName>
</protein>
<dbReference type="GO" id="GO:0052689">
    <property type="term" value="F:carboxylic ester hydrolase activity"/>
    <property type="evidence" value="ECO:0007669"/>
    <property type="project" value="TreeGrafter"/>
</dbReference>
<keyword evidence="4" id="KW-1185">Reference proteome</keyword>
<dbReference type="InterPro" id="IPR039069">
    <property type="entry name" value="CE7"/>
</dbReference>
<feature type="domain" description="Acetyl xylan esterase" evidence="2">
    <location>
        <begin position="10"/>
        <end position="316"/>
    </location>
</feature>
<evidence type="ECO:0000313" key="3">
    <source>
        <dbReference type="EMBL" id="GFP75269.1"/>
    </source>
</evidence>
<evidence type="ECO:0000256" key="1">
    <source>
        <dbReference type="PIRSR" id="PIRSR639069-1"/>
    </source>
</evidence>
<dbReference type="RefSeq" id="WP_183276787.1">
    <property type="nucleotide sequence ID" value="NZ_BLZR01000001.1"/>
</dbReference>
<organism evidence="3 4">
    <name type="scientific">Clostridium fungisolvens</name>
    <dbReference type="NCBI Taxonomy" id="1604897"/>
    <lineage>
        <taxon>Bacteria</taxon>
        <taxon>Bacillati</taxon>
        <taxon>Bacillota</taxon>
        <taxon>Clostridia</taxon>
        <taxon>Eubacteriales</taxon>
        <taxon>Clostridiaceae</taxon>
        <taxon>Clostridium</taxon>
    </lineage>
</organism>
<dbReference type="GO" id="GO:0005976">
    <property type="term" value="P:polysaccharide metabolic process"/>
    <property type="evidence" value="ECO:0007669"/>
    <property type="project" value="TreeGrafter"/>
</dbReference>
<dbReference type="PANTHER" id="PTHR40111:SF1">
    <property type="entry name" value="CEPHALOSPORIN-C DEACETYLASE"/>
    <property type="match status" value="1"/>
</dbReference>
<dbReference type="AlphaFoldDB" id="A0A6V8SDF5"/>
<dbReference type="EMBL" id="BLZR01000001">
    <property type="protein sequence ID" value="GFP75269.1"/>
    <property type="molecule type" value="Genomic_DNA"/>
</dbReference>